<evidence type="ECO:0000313" key="23">
    <source>
        <dbReference type="EMBL" id="EDO16759.1"/>
    </source>
</evidence>
<keyword evidence="14" id="KW-0469">Meiosis</keyword>
<evidence type="ECO:0000256" key="19">
    <source>
        <dbReference type="ARBA" id="ARBA00048679"/>
    </source>
</evidence>
<organism evidence="24">
    <name type="scientific">Vanderwaltozyma polyspora (strain ATCC 22028 / DSM 70294 / BCRC 21397 / CBS 2163 / NBRC 10782 / NRRL Y-8283 / UCD 57-17)</name>
    <name type="common">Kluyveromyces polysporus</name>
    <dbReference type="NCBI Taxonomy" id="436907"/>
    <lineage>
        <taxon>Eukaryota</taxon>
        <taxon>Fungi</taxon>
        <taxon>Dikarya</taxon>
        <taxon>Ascomycota</taxon>
        <taxon>Saccharomycotina</taxon>
        <taxon>Saccharomycetes</taxon>
        <taxon>Saccharomycetales</taxon>
        <taxon>Saccharomycetaceae</taxon>
        <taxon>Vanderwaltozyma</taxon>
    </lineage>
</organism>
<evidence type="ECO:0000259" key="22">
    <source>
        <dbReference type="PROSITE" id="PS51190"/>
    </source>
</evidence>
<dbReference type="GO" id="GO:0005694">
    <property type="term" value="C:chromosome"/>
    <property type="evidence" value="ECO:0007669"/>
    <property type="project" value="TreeGrafter"/>
</dbReference>
<keyword evidence="6" id="KW-0808">Transferase</keyword>
<comment type="similarity">
    <text evidence="2">Belongs to the PI3/PI4-kinase family. ATM subfamily.</text>
</comment>
<dbReference type="PANTHER" id="PTHR11139">
    <property type="entry name" value="ATAXIA TELANGIECTASIA MUTATED ATM -RELATED"/>
    <property type="match status" value="1"/>
</dbReference>
<reference evidence="23 24" key="1">
    <citation type="journal article" date="2007" name="Proc. Natl. Acad. Sci. U.S.A.">
        <title>Independent sorting-out of thousands of duplicated gene pairs in two yeast species descended from a whole-genome duplication.</title>
        <authorList>
            <person name="Scannell D.R."/>
            <person name="Frank A.C."/>
            <person name="Conant G.C."/>
            <person name="Byrne K.P."/>
            <person name="Woolfit M."/>
            <person name="Wolfe K.H."/>
        </authorList>
    </citation>
    <scope>NUCLEOTIDE SEQUENCE [LARGE SCALE GENOMIC DNA]</scope>
    <source>
        <strain evidence="24">ATCC 22028 / DSM 70294 / BCRC 21397 / CBS 2163 / NBRC 10782 / NRRL Y-8283 / UCD 57-17</strain>
    </source>
</reference>
<dbReference type="Pfam" id="PF02260">
    <property type="entry name" value="FATC"/>
    <property type="match status" value="1"/>
</dbReference>
<evidence type="ECO:0000256" key="11">
    <source>
        <dbReference type="ARBA" id="ARBA00022853"/>
    </source>
</evidence>
<dbReference type="Gene3D" id="1.25.40.10">
    <property type="entry name" value="Tetratricopeptide repeat domain"/>
    <property type="match status" value="1"/>
</dbReference>
<dbReference type="InterPro" id="IPR011009">
    <property type="entry name" value="Kinase-like_dom_sf"/>
</dbReference>
<dbReference type="PROSITE" id="PS50290">
    <property type="entry name" value="PI3_4_KINASE_3"/>
    <property type="match status" value="1"/>
</dbReference>
<dbReference type="GO" id="GO:0006281">
    <property type="term" value="P:DNA repair"/>
    <property type="evidence" value="ECO:0007669"/>
    <property type="project" value="UniProtKB-KW"/>
</dbReference>
<feature type="domain" description="FATC" evidence="22">
    <location>
        <begin position="2360"/>
        <end position="2392"/>
    </location>
</feature>
<dbReference type="EMBL" id="DS480417">
    <property type="protein sequence ID" value="EDO16759.1"/>
    <property type="molecule type" value="Genomic_DNA"/>
</dbReference>
<dbReference type="Pfam" id="PF25385">
    <property type="entry name" value="HEAT_MEC1_N"/>
    <property type="match status" value="1"/>
</dbReference>
<dbReference type="InterPro" id="IPR003151">
    <property type="entry name" value="PIK-rel_kinase_FAT"/>
</dbReference>
<evidence type="ECO:0000313" key="24">
    <source>
        <dbReference type="Proteomes" id="UP000000267"/>
    </source>
</evidence>
<keyword evidence="12" id="KW-0234">DNA repair</keyword>
<evidence type="ECO:0000256" key="8">
    <source>
        <dbReference type="ARBA" id="ARBA00022763"/>
    </source>
</evidence>
<protein>
    <recommendedName>
        <fullName evidence="4">Serine/threonine-protein kinase MEC1</fullName>
        <ecNumber evidence="3">2.7.11.1</ecNumber>
    </recommendedName>
    <alternativeName>
        <fullName evidence="17">ATR homolog</fullName>
    </alternativeName>
    <alternativeName>
        <fullName evidence="16">DNA-damage checkpoint kinase MEC1</fullName>
    </alternativeName>
    <alternativeName>
        <fullName evidence="15">Mitosis entry checkpoint protein 1</fullName>
    </alternativeName>
</protein>
<dbReference type="OMA" id="NWLDESN"/>
<dbReference type="PROSITE" id="PS00915">
    <property type="entry name" value="PI3_4_KINASE_1"/>
    <property type="match status" value="1"/>
</dbReference>
<evidence type="ECO:0000256" key="4">
    <source>
        <dbReference type="ARBA" id="ARBA00021345"/>
    </source>
</evidence>
<evidence type="ECO:0000256" key="9">
    <source>
        <dbReference type="ARBA" id="ARBA00022777"/>
    </source>
</evidence>
<dbReference type="GO" id="GO:0000077">
    <property type="term" value="P:DNA damage checkpoint signaling"/>
    <property type="evidence" value="ECO:0007669"/>
    <property type="project" value="TreeGrafter"/>
</dbReference>
<evidence type="ECO:0000256" key="3">
    <source>
        <dbReference type="ARBA" id="ARBA00012513"/>
    </source>
</evidence>
<proteinExistence type="inferred from homology"/>
<dbReference type="InterPro" id="IPR056802">
    <property type="entry name" value="ATR-like_M-HEAT"/>
</dbReference>
<keyword evidence="24" id="KW-1185">Reference proteome</keyword>
<dbReference type="RefSeq" id="XP_001644617.1">
    <property type="nucleotide sequence ID" value="XM_001644567.1"/>
</dbReference>
<dbReference type="InterPro" id="IPR000403">
    <property type="entry name" value="PI3/4_kinase_cat_dom"/>
</dbReference>
<dbReference type="Pfam" id="PF02259">
    <property type="entry name" value="FAT"/>
    <property type="match status" value="1"/>
</dbReference>
<dbReference type="PROSITE" id="PS51190">
    <property type="entry name" value="FATC"/>
    <property type="match status" value="1"/>
</dbReference>
<dbReference type="eggNOG" id="KOG0890">
    <property type="taxonomic scope" value="Eukaryota"/>
</dbReference>
<dbReference type="SMART" id="SM01343">
    <property type="entry name" value="FATC"/>
    <property type="match status" value="1"/>
</dbReference>
<comment type="catalytic activity">
    <reaction evidence="18">
        <text>L-threonyl-[protein] + ATP = O-phospho-L-threonyl-[protein] + ADP + H(+)</text>
        <dbReference type="Rhea" id="RHEA:46608"/>
        <dbReference type="Rhea" id="RHEA-COMP:11060"/>
        <dbReference type="Rhea" id="RHEA-COMP:11605"/>
        <dbReference type="ChEBI" id="CHEBI:15378"/>
        <dbReference type="ChEBI" id="CHEBI:30013"/>
        <dbReference type="ChEBI" id="CHEBI:30616"/>
        <dbReference type="ChEBI" id="CHEBI:61977"/>
        <dbReference type="ChEBI" id="CHEBI:456216"/>
        <dbReference type="EC" id="2.7.11.1"/>
    </reaction>
</comment>
<keyword evidence="10" id="KW-0067">ATP-binding</keyword>
<dbReference type="Gene3D" id="3.30.1010.10">
    <property type="entry name" value="Phosphatidylinositol 3-kinase Catalytic Subunit, Chain A, domain 4"/>
    <property type="match status" value="1"/>
</dbReference>
<dbReference type="InterPro" id="IPR003152">
    <property type="entry name" value="FATC_dom"/>
</dbReference>
<dbReference type="SUPFAM" id="SSF48452">
    <property type="entry name" value="TPR-like"/>
    <property type="match status" value="1"/>
</dbReference>
<dbReference type="Pfam" id="PF23593">
    <property type="entry name" value="HEAT_ATR"/>
    <property type="match status" value="1"/>
</dbReference>
<evidence type="ECO:0000256" key="7">
    <source>
        <dbReference type="ARBA" id="ARBA00022741"/>
    </source>
</evidence>
<dbReference type="InterPro" id="IPR036940">
    <property type="entry name" value="PI3/4_kinase_cat_sf"/>
</dbReference>
<evidence type="ECO:0000256" key="5">
    <source>
        <dbReference type="ARBA" id="ARBA00022527"/>
    </source>
</evidence>
<evidence type="ECO:0000259" key="21">
    <source>
        <dbReference type="PROSITE" id="PS51189"/>
    </source>
</evidence>
<dbReference type="FunCoup" id="A7TLR7">
    <property type="interactions" value="1297"/>
</dbReference>
<evidence type="ECO:0000256" key="16">
    <source>
        <dbReference type="ARBA" id="ARBA00030459"/>
    </source>
</evidence>
<evidence type="ECO:0000256" key="15">
    <source>
        <dbReference type="ARBA" id="ARBA00029679"/>
    </source>
</evidence>
<dbReference type="InterPro" id="IPR014009">
    <property type="entry name" value="PIK_FAT"/>
</dbReference>
<dbReference type="Gene3D" id="1.10.1070.11">
    <property type="entry name" value="Phosphatidylinositol 3-/4-kinase, catalytic domain"/>
    <property type="match status" value="1"/>
</dbReference>
<evidence type="ECO:0000256" key="14">
    <source>
        <dbReference type="ARBA" id="ARBA00023254"/>
    </source>
</evidence>
<dbReference type="Proteomes" id="UP000000267">
    <property type="component" value="Unassembled WGS sequence"/>
</dbReference>
<keyword evidence="11" id="KW-0156">Chromatin regulator</keyword>
<dbReference type="GO" id="GO:0006260">
    <property type="term" value="P:DNA replication"/>
    <property type="evidence" value="ECO:0007669"/>
    <property type="project" value="EnsemblFungi"/>
</dbReference>
<sequence>MDSHIKYLDELINAIKGFRTVTEGSENVQEYTKNLPLLKIPDNGYSKSVKIINTLLRNLYDCERKDSLMRNDIIFAKSIEALDLLICSNPFILSNFLQLGINNGEPPKLGIISLFDQLLEISISHYDIDPHHRIWFIRKKISNWCKISIRLYSEVCKIALSEHIIQLIKTLEDRITKVLNGNCEVTYFVRSSKKIWVFLYWFSGRNDSFGNSLTFLDSKLTLNGWDFYLQRLLRIILYVLNSVQLQNNDKQVEDLEIAFTSIIVDYLVTQSTLTIYGPKVRLVERFRSLLSLLHQFTTRFIGRKDPNQTLAKNILKVYTFCISRGSLDSETLDIFIESFPINNWVQLKNITENNIEHIFDELTYKALILIAFDIERRKSDKNDLAFNEDCKLWIKSDISYSILENVLEPYDMNMKQLENLRLMIVKGFKNKEQNSILCILLNNLEPGITQRSNNDLQILFKEVTSSIQTCLATNNYRKLVKWANILGILACYEAEMISNRNLTLDSWEPCKTCDTSSKCNIFKQINPERPLCTKSSESYRILAKFYLSHPKLLELNASILSGILLAMRRVFVHFQPPQLKIEGRKIYSEGKIDSFGIVRNCFSSKNRELRLLSGKLIPVWNISSDFNSEDELTAVLIQFLQMNQNPSLTEVSIVAWCDLTLTTSEDIFDSLLLKLIDIFKSSDYTVHNMMKFQIKALAKTLNKTPYQLLSPILPILLRQTGKNLVEKRLSFQRLIDLLGYSAKTVLDIYQRYIIPYSITQYKTDVFTEIAQIMCDGNASQINEQKKVLLIKNSRQIFAVALVKYGFFSLETLETLFLNRLPSFDKTYISAYLPDYRTLAEFLKLYKNDDLNNSTESENERMILYSLRFLLTDFEKDKKHGSKYKNGKDWSMTQEQKFQTKLQDNILGIFQVFSSDIHDVEGRTSYYEKLRVINGISFLIKHACKKAIISALAQISICLLTGLEIHEVRYSSLKCWHLLMVSLNDEELSTVIDSLICFVLQTWKDFNTKTKSIIFEIFDTLIKDKTSLILNIKPYITLALVNKVEIGILSRDNQFARVVNRIRNNTNWVPIFAKNLESNNKYVIRQTLDDIELFLKRKQTEHSFSFFSNNNKETNVTVLLGALLDTSFKYRTTDRDLCEKCSRCIGLIGVLDVNVYDLWKTSPSTNEVFDLNDDIQTIKFLIWMLNDILVPAFWQSENPSKQLFVALVMQESLKYCGLSSSSWDINQPEVYPNELRLWNKFNTISKTTLYPLLSSLYLAQSWKEYIPLKYPSYNQKEGYLPWIKSLTLDLLKTGTDENHPLHVFSSLIREDDGSLSKFLLPYITMDIIIKAESETIYETIMNNLITEFRYIFNYKVDGLNHHQMDSLKLCYESIFSVIEYCKKWMTHFKETYNNTNGTHTIKETKYIRMLSRTENFLEVIPPEVLAQRSLETSSFERSALYLEKWYRTDQDNNSNNSSLLTSLQRTYEEIGDIDSIDGILKAFSSQNLSSKIEELQFSNSWEIAQDCFKTLGKLNDDNQSITKMLKLTYDHQQYSKVVNDLSFVTEIHTTDLNKEEIKWYRLAMESSNLTGDLGLINRWINNIEVLESIHDPELLLHYNIGKALYFVHENNTKKVVEYINRCFKLIGIHFITPSRETTLAKKQNLLMQLHSLYDIYLLSSNDNEYLFRNSTDILDFRMKRIGADFVPNHYLLSIRKSYDSLKNKSYSNEDLVNTFFKITELSRNNSRLDLASESLMNCLKHDQNQAELEFAEILWKQGENDRALKLVKEIHEKCKNDPNIKCRTKGAILLKYTEWLDLSNYSASEQIIKQYQDLLNLDPQWEKPYYSMGLYYSRLLERKKAEGYVTNGRLEYKSISYFLLSFEKDTMKVHETLPKVVTFWLDTAAACVNEKDTNRKEILQRTTEDICKHIESALQNSPTYIWYSVLTQLLSRLLHEHQSSAQLIMHILLSLAFEYPSHILWYISILLNSKSSSRVKRGKQIIEKIQHHSQDGNKLLVSCSELVESLTIVCLKDIKNSSTRAGKSLEKDFKFNLNLAPSEMVVPVRINLEMVSPLSSESMKGYKPFRPVVSIARFGTSYKVFSSLKKPKKINIVGSDGNIYGIMCKKEDVRQDNQYMQFATTMDFMLGKDVEATKRNLGITTYSVLSLREDCGLIEIIPNVVTLRSVFVEKYESMKVKYSFKSLYEQWQQLPDEHKVGYYKDQISKFPPVLYQWFLETFPDPISWFNARNAYSRSNAVMAMVGYILGLGDRHCENILLDVETGKVLHVDFDCLFEKGKRLPIPEVVPFRLTQNMYDALGITGTEGTFKKSSEVTVSIMRQNEISLVNVIETILYDRDMDYSIQKALKVLRNKIRGIDPRDGLVLSVQGQVETLIQDATSDEKLSQMYIGWLPFW</sequence>
<dbReference type="Pfam" id="PF25030">
    <property type="entry name" value="M-HEAT_ATR"/>
    <property type="match status" value="1"/>
</dbReference>
<dbReference type="InterPro" id="IPR057564">
    <property type="entry name" value="HEAT_ATR"/>
</dbReference>
<evidence type="ECO:0000256" key="18">
    <source>
        <dbReference type="ARBA" id="ARBA00047899"/>
    </source>
</evidence>
<dbReference type="InterPro" id="IPR011990">
    <property type="entry name" value="TPR-like_helical_dom_sf"/>
</dbReference>
<evidence type="ECO:0000256" key="12">
    <source>
        <dbReference type="ARBA" id="ARBA00023204"/>
    </source>
</evidence>
<dbReference type="STRING" id="436907.A7TLR7"/>
<dbReference type="InterPro" id="IPR012993">
    <property type="entry name" value="UME"/>
</dbReference>
<dbReference type="PhylomeDB" id="A7TLR7"/>
<dbReference type="InterPro" id="IPR058681">
    <property type="entry name" value="HEAT_MEC1_N"/>
</dbReference>
<dbReference type="InterPro" id="IPR050517">
    <property type="entry name" value="DDR_Repair_Kinase"/>
</dbReference>
<feature type="domain" description="PI3K/PI4K catalytic" evidence="20">
    <location>
        <begin position="2073"/>
        <end position="2376"/>
    </location>
</feature>
<evidence type="ECO:0000256" key="2">
    <source>
        <dbReference type="ARBA" id="ARBA00010769"/>
    </source>
</evidence>
<dbReference type="GO" id="GO:0004674">
    <property type="term" value="F:protein serine/threonine kinase activity"/>
    <property type="evidence" value="ECO:0007669"/>
    <property type="project" value="UniProtKB-KW"/>
</dbReference>
<keyword evidence="5" id="KW-0723">Serine/threonine-protein kinase</keyword>
<evidence type="ECO:0000259" key="20">
    <source>
        <dbReference type="PROSITE" id="PS50290"/>
    </source>
</evidence>
<evidence type="ECO:0000256" key="6">
    <source>
        <dbReference type="ARBA" id="ARBA00022679"/>
    </source>
</evidence>
<dbReference type="GO" id="GO:0007131">
    <property type="term" value="P:reciprocal meiotic recombination"/>
    <property type="evidence" value="ECO:0007669"/>
    <property type="project" value="EnsemblFungi"/>
</dbReference>
<evidence type="ECO:0000256" key="17">
    <source>
        <dbReference type="ARBA" id="ARBA00033001"/>
    </source>
</evidence>
<dbReference type="InterPro" id="IPR018936">
    <property type="entry name" value="PI3/4_kinase_CS"/>
</dbReference>
<dbReference type="CDD" id="cd00892">
    <property type="entry name" value="PIKKc_ATR"/>
    <property type="match status" value="1"/>
</dbReference>
<keyword evidence="9" id="KW-0418">Kinase</keyword>
<dbReference type="HOGENOM" id="CLU_000178_4_0_1"/>
<dbReference type="EC" id="2.7.11.1" evidence="3"/>
<feature type="domain" description="FAT" evidence="21">
    <location>
        <begin position="1423"/>
        <end position="1968"/>
    </location>
</feature>
<comment type="catalytic activity">
    <reaction evidence="19">
        <text>L-seryl-[protein] + ATP = O-phospho-L-seryl-[protein] + ADP + H(+)</text>
        <dbReference type="Rhea" id="RHEA:17989"/>
        <dbReference type="Rhea" id="RHEA-COMP:9863"/>
        <dbReference type="Rhea" id="RHEA-COMP:11604"/>
        <dbReference type="ChEBI" id="CHEBI:15378"/>
        <dbReference type="ChEBI" id="CHEBI:29999"/>
        <dbReference type="ChEBI" id="CHEBI:30616"/>
        <dbReference type="ChEBI" id="CHEBI:83421"/>
        <dbReference type="ChEBI" id="CHEBI:456216"/>
        <dbReference type="EC" id="2.7.11.1"/>
    </reaction>
</comment>
<gene>
    <name evidence="23" type="ORF">Kpol_526p12</name>
</gene>
<accession>A7TLR7</accession>
<dbReference type="GO" id="GO:0000722">
    <property type="term" value="P:telomere maintenance via recombination"/>
    <property type="evidence" value="ECO:0007669"/>
    <property type="project" value="EnsemblFungi"/>
</dbReference>
<dbReference type="InParanoid" id="A7TLR7"/>
<dbReference type="Pfam" id="PF08064">
    <property type="entry name" value="UME"/>
    <property type="match status" value="1"/>
</dbReference>
<keyword evidence="8" id="KW-0227">DNA damage</keyword>
<dbReference type="SMART" id="SM00802">
    <property type="entry name" value="UME"/>
    <property type="match status" value="1"/>
</dbReference>
<comment type="subcellular location">
    <subcellularLocation>
        <location evidence="1">Nucleus</location>
    </subcellularLocation>
</comment>
<keyword evidence="13" id="KW-0539">Nucleus</keyword>
<keyword evidence="7" id="KW-0547">Nucleotide-binding</keyword>
<dbReference type="PANTHER" id="PTHR11139:SF125">
    <property type="entry name" value="SERINE_THREONINE-PROTEIN KINASE MEC1"/>
    <property type="match status" value="1"/>
</dbReference>
<dbReference type="Pfam" id="PF00454">
    <property type="entry name" value="PI3_PI4_kinase"/>
    <property type="match status" value="1"/>
</dbReference>
<dbReference type="SMART" id="SM00146">
    <property type="entry name" value="PI3Kc"/>
    <property type="match status" value="1"/>
</dbReference>
<dbReference type="GO" id="GO:2000105">
    <property type="term" value="P:positive regulation of DNA-templated DNA replication"/>
    <property type="evidence" value="ECO:0007669"/>
    <property type="project" value="EnsemblFungi"/>
</dbReference>
<dbReference type="GO" id="GO:0005524">
    <property type="term" value="F:ATP binding"/>
    <property type="evidence" value="ECO:0007669"/>
    <property type="project" value="UniProtKB-KW"/>
</dbReference>
<evidence type="ECO:0000256" key="10">
    <source>
        <dbReference type="ARBA" id="ARBA00022840"/>
    </source>
</evidence>
<dbReference type="KEGG" id="vpo:Kpol_526p12"/>
<dbReference type="GO" id="GO:0070310">
    <property type="term" value="C:ATR-ATRIP complex"/>
    <property type="evidence" value="ECO:0007669"/>
    <property type="project" value="EnsemblFungi"/>
</dbReference>
<dbReference type="FunFam" id="1.10.1070.11:FF:000033">
    <property type="entry name" value="Serine/threonine-protein kinase MEC1"/>
    <property type="match status" value="1"/>
</dbReference>
<dbReference type="SUPFAM" id="SSF56112">
    <property type="entry name" value="Protein kinase-like (PK-like)"/>
    <property type="match status" value="1"/>
</dbReference>
<dbReference type="OrthoDB" id="381190at2759"/>
<evidence type="ECO:0000256" key="1">
    <source>
        <dbReference type="ARBA" id="ARBA00004123"/>
    </source>
</evidence>
<evidence type="ECO:0000256" key="13">
    <source>
        <dbReference type="ARBA" id="ARBA00023242"/>
    </source>
</evidence>
<dbReference type="GO" id="GO:0006325">
    <property type="term" value="P:chromatin organization"/>
    <property type="evidence" value="ECO:0007669"/>
    <property type="project" value="UniProtKB-KW"/>
</dbReference>
<name>A7TLR7_VANPO</name>
<dbReference type="PROSITE" id="PS51189">
    <property type="entry name" value="FAT"/>
    <property type="match status" value="1"/>
</dbReference>
<dbReference type="GeneID" id="5544971"/>
<dbReference type="PROSITE" id="PS00916">
    <property type="entry name" value="PI3_4_KINASE_2"/>
    <property type="match status" value="1"/>
</dbReference>